<feature type="signal peptide" evidence="1">
    <location>
        <begin position="1"/>
        <end position="21"/>
    </location>
</feature>
<gene>
    <name evidence="2" type="ORF">DFH08DRAFT_863080</name>
</gene>
<comment type="caution">
    <text evidence="2">The sequence shown here is derived from an EMBL/GenBank/DDBJ whole genome shotgun (WGS) entry which is preliminary data.</text>
</comment>
<organism evidence="2 3">
    <name type="scientific">Mycena albidolilacea</name>
    <dbReference type="NCBI Taxonomy" id="1033008"/>
    <lineage>
        <taxon>Eukaryota</taxon>
        <taxon>Fungi</taxon>
        <taxon>Dikarya</taxon>
        <taxon>Basidiomycota</taxon>
        <taxon>Agaricomycotina</taxon>
        <taxon>Agaricomycetes</taxon>
        <taxon>Agaricomycetidae</taxon>
        <taxon>Agaricales</taxon>
        <taxon>Marasmiineae</taxon>
        <taxon>Mycenaceae</taxon>
        <taxon>Mycena</taxon>
    </lineage>
</organism>
<feature type="non-terminal residue" evidence="2">
    <location>
        <position position="1"/>
    </location>
</feature>
<evidence type="ECO:0000256" key="1">
    <source>
        <dbReference type="SAM" id="SignalP"/>
    </source>
</evidence>
<sequence>MTQMWLLLPVVLLSGVVCAQGADTIELSDMFLKLAQNELEFSFAFNGNSNHQLHNVSLELISEGIDVIDGRIHCMTSSPDNGEVIDIIGINYSEKADISYQLHTISGFQELRVRANGTIYSGVTALSNTTVLSRLPEFVDIDQGAPDPCGNVSVVVVRSIADPTYTPWRIISPAGFDVFAQANLSAPNTAIGYALYKVDQLADSLTDMSVTIEMINNATGASVGAGTLSPQNLFPTTNLTIDEGAWKLRANFTSTSPRNAGTFTAYSEEFYVKGPNPPDCLVFAKVTPVAHTNAGSRIRPPLCHQVWLGWFVWGYSPRRSCLALNRILLYQHRKD</sequence>
<name>A0AAD7ESW8_9AGAR</name>
<protein>
    <submittedName>
        <fullName evidence="2">Uncharacterized protein</fullName>
    </submittedName>
</protein>
<dbReference type="EMBL" id="JARIHO010000015">
    <property type="protein sequence ID" value="KAJ7349767.1"/>
    <property type="molecule type" value="Genomic_DNA"/>
</dbReference>
<dbReference type="AlphaFoldDB" id="A0AAD7ESW8"/>
<proteinExistence type="predicted"/>
<keyword evidence="3" id="KW-1185">Reference proteome</keyword>
<reference evidence="2" key="1">
    <citation type="submission" date="2023-03" db="EMBL/GenBank/DDBJ databases">
        <title>Massive genome expansion in bonnet fungi (Mycena s.s.) driven by repeated elements and novel gene families across ecological guilds.</title>
        <authorList>
            <consortium name="Lawrence Berkeley National Laboratory"/>
            <person name="Harder C.B."/>
            <person name="Miyauchi S."/>
            <person name="Viragh M."/>
            <person name="Kuo A."/>
            <person name="Thoen E."/>
            <person name="Andreopoulos B."/>
            <person name="Lu D."/>
            <person name="Skrede I."/>
            <person name="Drula E."/>
            <person name="Henrissat B."/>
            <person name="Morin E."/>
            <person name="Kohler A."/>
            <person name="Barry K."/>
            <person name="LaButti K."/>
            <person name="Morin E."/>
            <person name="Salamov A."/>
            <person name="Lipzen A."/>
            <person name="Mereny Z."/>
            <person name="Hegedus B."/>
            <person name="Baldrian P."/>
            <person name="Stursova M."/>
            <person name="Weitz H."/>
            <person name="Taylor A."/>
            <person name="Grigoriev I.V."/>
            <person name="Nagy L.G."/>
            <person name="Martin F."/>
            <person name="Kauserud H."/>
        </authorList>
    </citation>
    <scope>NUCLEOTIDE SEQUENCE</scope>
    <source>
        <strain evidence="2">CBHHK002</strain>
    </source>
</reference>
<evidence type="ECO:0000313" key="2">
    <source>
        <dbReference type="EMBL" id="KAJ7349767.1"/>
    </source>
</evidence>
<evidence type="ECO:0000313" key="3">
    <source>
        <dbReference type="Proteomes" id="UP001218218"/>
    </source>
</evidence>
<feature type="chain" id="PRO_5041953336" evidence="1">
    <location>
        <begin position="22"/>
        <end position="335"/>
    </location>
</feature>
<dbReference type="Proteomes" id="UP001218218">
    <property type="component" value="Unassembled WGS sequence"/>
</dbReference>
<accession>A0AAD7ESW8</accession>
<keyword evidence="1" id="KW-0732">Signal</keyword>